<keyword evidence="9" id="KW-0413">Isomerase</keyword>
<dbReference type="PANTHER" id="PTHR11749">
    <property type="entry name" value="RIBULOSE-5-PHOSPHATE-3-EPIMERASE"/>
    <property type="match status" value="1"/>
</dbReference>
<evidence type="ECO:0000256" key="5">
    <source>
        <dbReference type="ARBA" id="ARBA00001954"/>
    </source>
</evidence>
<dbReference type="GO" id="GO:0006098">
    <property type="term" value="P:pentose-phosphate shunt"/>
    <property type="evidence" value="ECO:0007669"/>
    <property type="project" value="InterPro"/>
</dbReference>
<proteinExistence type="inferred from homology"/>
<evidence type="ECO:0000256" key="6">
    <source>
        <dbReference type="ARBA" id="ARBA00009541"/>
    </source>
</evidence>
<comment type="cofactor">
    <cofactor evidence="2">
        <name>Mn(2+)</name>
        <dbReference type="ChEBI" id="CHEBI:29035"/>
    </cofactor>
</comment>
<evidence type="ECO:0000313" key="10">
    <source>
        <dbReference type="EMBL" id="CAB4869898.1"/>
    </source>
</evidence>
<dbReference type="Pfam" id="PF00834">
    <property type="entry name" value="Ribul_P_3_epim"/>
    <property type="match status" value="1"/>
</dbReference>
<comment type="similarity">
    <text evidence="6">Belongs to the ribulose-phosphate 3-epimerase family.</text>
</comment>
<comment type="cofactor">
    <cofactor evidence="4">
        <name>Zn(2+)</name>
        <dbReference type="ChEBI" id="CHEBI:29105"/>
    </cofactor>
</comment>
<evidence type="ECO:0000256" key="7">
    <source>
        <dbReference type="ARBA" id="ARBA00013188"/>
    </source>
</evidence>
<organism evidence="10">
    <name type="scientific">freshwater metagenome</name>
    <dbReference type="NCBI Taxonomy" id="449393"/>
    <lineage>
        <taxon>unclassified sequences</taxon>
        <taxon>metagenomes</taxon>
        <taxon>ecological metagenomes</taxon>
    </lineage>
</organism>
<dbReference type="InterPro" id="IPR011060">
    <property type="entry name" value="RibuloseP-bd_barrel"/>
</dbReference>
<gene>
    <name evidence="10" type="ORF">UFOPK3381_00740</name>
</gene>
<comment type="cofactor">
    <cofactor evidence="3">
        <name>Co(2+)</name>
        <dbReference type="ChEBI" id="CHEBI:48828"/>
    </cofactor>
</comment>
<comment type="cofactor">
    <cofactor evidence="5">
        <name>Fe(2+)</name>
        <dbReference type="ChEBI" id="CHEBI:29033"/>
    </cofactor>
</comment>
<sequence length="228" mass="23701">MSKVNAGPAGALRIAPSILSADFGSLSSGIVTVDGETDWLHVDVMDGHFVPNLTIGPPVVKSLRKYSEKFFDCHLMMTEPGKYLEAFAKAGADGCTVHVEVGGTRELLSQCRDLGLRVGLAANPDTPFSAVEPFLEEIDLLLLMTVFPGFGGQSFIADVMPKVRAAREAVDARGLAVDIEVDGGIDTTTAPIAVGEGANVLVAGNAIFGQENPLHAAAILRAAAATAA</sequence>
<dbReference type="NCBIfam" id="NF004076">
    <property type="entry name" value="PRK05581.1-4"/>
    <property type="match status" value="1"/>
</dbReference>
<keyword evidence="8" id="KW-0479">Metal-binding</keyword>
<dbReference type="NCBIfam" id="TIGR01163">
    <property type="entry name" value="rpe"/>
    <property type="match status" value="1"/>
</dbReference>
<dbReference type="CDD" id="cd00429">
    <property type="entry name" value="RPE"/>
    <property type="match status" value="1"/>
</dbReference>
<dbReference type="EC" id="5.1.3.1" evidence="7"/>
<dbReference type="PROSITE" id="PS01085">
    <property type="entry name" value="RIBUL_P_3_EPIMER_1"/>
    <property type="match status" value="1"/>
</dbReference>
<accession>A0A6J7DKL0</accession>
<reference evidence="10" key="1">
    <citation type="submission" date="2020-05" db="EMBL/GenBank/DDBJ databases">
        <authorList>
            <person name="Chiriac C."/>
            <person name="Salcher M."/>
            <person name="Ghai R."/>
            <person name="Kavagutti S V."/>
        </authorList>
    </citation>
    <scope>NUCLEOTIDE SEQUENCE</scope>
</reference>
<dbReference type="SUPFAM" id="SSF51366">
    <property type="entry name" value="Ribulose-phoshate binding barrel"/>
    <property type="match status" value="1"/>
</dbReference>
<dbReference type="FunFam" id="3.20.20.70:FF:000004">
    <property type="entry name" value="Ribulose-phosphate 3-epimerase"/>
    <property type="match status" value="1"/>
</dbReference>
<evidence type="ECO:0000256" key="2">
    <source>
        <dbReference type="ARBA" id="ARBA00001936"/>
    </source>
</evidence>
<dbReference type="InterPro" id="IPR026019">
    <property type="entry name" value="Ribul_P_3_epim"/>
</dbReference>
<dbReference type="GO" id="GO:0005975">
    <property type="term" value="P:carbohydrate metabolic process"/>
    <property type="evidence" value="ECO:0007669"/>
    <property type="project" value="InterPro"/>
</dbReference>
<dbReference type="PROSITE" id="PS01086">
    <property type="entry name" value="RIBUL_P_3_EPIMER_2"/>
    <property type="match status" value="1"/>
</dbReference>
<dbReference type="InterPro" id="IPR013785">
    <property type="entry name" value="Aldolase_TIM"/>
</dbReference>
<evidence type="ECO:0000256" key="3">
    <source>
        <dbReference type="ARBA" id="ARBA00001941"/>
    </source>
</evidence>
<dbReference type="Gene3D" id="3.20.20.70">
    <property type="entry name" value="Aldolase class I"/>
    <property type="match status" value="1"/>
</dbReference>
<evidence type="ECO:0000256" key="9">
    <source>
        <dbReference type="ARBA" id="ARBA00023235"/>
    </source>
</evidence>
<evidence type="ECO:0000256" key="1">
    <source>
        <dbReference type="ARBA" id="ARBA00001782"/>
    </source>
</evidence>
<dbReference type="HAMAP" id="MF_02227">
    <property type="entry name" value="RPE"/>
    <property type="match status" value="1"/>
</dbReference>
<dbReference type="PIRSF" id="PIRSF001461">
    <property type="entry name" value="RPE"/>
    <property type="match status" value="1"/>
</dbReference>
<evidence type="ECO:0000256" key="8">
    <source>
        <dbReference type="ARBA" id="ARBA00022723"/>
    </source>
</evidence>
<dbReference type="AlphaFoldDB" id="A0A6J7DKL0"/>
<dbReference type="GO" id="GO:0004750">
    <property type="term" value="F:D-ribulose-phosphate 3-epimerase activity"/>
    <property type="evidence" value="ECO:0007669"/>
    <property type="project" value="UniProtKB-EC"/>
</dbReference>
<dbReference type="GO" id="GO:0046872">
    <property type="term" value="F:metal ion binding"/>
    <property type="evidence" value="ECO:0007669"/>
    <property type="project" value="UniProtKB-KW"/>
</dbReference>
<comment type="catalytic activity">
    <reaction evidence="1">
        <text>D-ribulose 5-phosphate = D-xylulose 5-phosphate</text>
        <dbReference type="Rhea" id="RHEA:13677"/>
        <dbReference type="ChEBI" id="CHEBI:57737"/>
        <dbReference type="ChEBI" id="CHEBI:58121"/>
        <dbReference type="EC" id="5.1.3.1"/>
    </reaction>
</comment>
<dbReference type="GO" id="GO:0005737">
    <property type="term" value="C:cytoplasm"/>
    <property type="evidence" value="ECO:0007669"/>
    <property type="project" value="UniProtKB-ARBA"/>
</dbReference>
<protein>
    <recommendedName>
        <fullName evidence="7">ribulose-phosphate 3-epimerase</fullName>
        <ecNumber evidence="7">5.1.3.1</ecNumber>
    </recommendedName>
</protein>
<dbReference type="EMBL" id="CAFBLN010000024">
    <property type="protein sequence ID" value="CAB4869898.1"/>
    <property type="molecule type" value="Genomic_DNA"/>
</dbReference>
<name>A0A6J7DKL0_9ZZZZ</name>
<dbReference type="InterPro" id="IPR000056">
    <property type="entry name" value="Ribul_P_3_epim-like"/>
</dbReference>
<evidence type="ECO:0000256" key="4">
    <source>
        <dbReference type="ARBA" id="ARBA00001947"/>
    </source>
</evidence>